<gene>
    <name evidence="4" type="ORF">SAMN04488122_5326</name>
</gene>
<dbReference type="FunFam" id="2.60.120.1440:FF:000001">
    <property type="entry name" value="Putative anti-sigma factor"/>
    <property type="match status" value="1"/>
</dbReference>
<dbReference type="Proteomes" id="UP000199310">
    <property type="component" value="Unassembled WGS sequence"/>
</dbReference>
<dbReference type="PANTHER" id="PTHR30273">
    <property type="entry name" value="PERIPLASMIC SIGNAL SENSOR AND SIGMA FACTOR ACTIVATOR FECR-RELATED"/>
    <property type="match status" value="1"/>
</dbReference>
<dbReference type="Gene3D" id="3.55.50.30">
    <property type="match status" value="1"/>
</dbReference>
<keyword evidence="5" id="KW-1185">Reference proteome</keyword>
<evidence type="ECO:0000259" key="3">
    <source>
        <dbReference type="Pfam" id="PF16344"/>
    </source>
</evidence>
<name>A0A1I0SC20_9BACT</name>
<evidence type="ECO:0000259" key="2">
    <source>
        <dbReference type="Pfam" id="PF04773"/>
    </source>
</evidence>
<organism evidence="4 5">
    <name type="scientific">Chitinophaga arvensicola</name>
    <dbReference type="NCBI Taxonomy" id="29529"/>
    <lineage>
        <taxon>Bacteria</taxon>
        <taxon>Pseudomonadati</taxon>
        <taxon>Bacteroidota</taxon>
        <taxon>Chitinophagia</taxon>
        <taxon>Chitinophagales</taxon>
        <taxon>Chitinophagaceae</taxon>
        <taxon>Chitinophaga</taxon>
    </lineage>
</organism>
<feature type="domain" description="Protein FecR C-terminal" evidence="3">
    <location>
        <begin position="328"/>
        <end position="395"/>
    </location>
</feature>
<accession>A0A1I0SC20</accession>
<dbReference type="InterPro" id="IPR012373">
    <property type="entry name" value="Ferrdict_sens_TM"/>
</dbReference>
<dbReference type="EMBL" id="FOJG01000002">
    <property type="protein sequence ID" value="SEW53075.1"/>
    <property type="molecule type" value="Genomic_DNA"/>
</dbReference>
<keyword evidence="1" id="KW-0472">Membrane</keyword>
<dbReference type="InterPro" id="IPR006860">
    <property type="entry name" value="FecR"/>
</dbReference>
<feature type="domain" description="FecR protein" evidence="2">
    <location>
        <begin position="191"/>
        <end position="286"/>
    </location>
</feature>
<feature type="transmembrane region" description="Helical" evidence="1">
    <location>
        <begin position="96"/>
        <end position="115"/>
    </location>
</feature>
<evidence type="ECO:0000256" key="1">
    <source>
        <dbReference type="SAM" id="Phobius"/>
    </source>
</evidence>
<dbReference type="AlphaFoldDB" id="A0A1I0SC20"/>
<dbReference type="InterPro" id="IPR032508">
    <property type="entry name" value="FecR_C"/>
</dbReference>
<keyword evidence="1" id="KW-1133">Transmembrane helix</keyword>
<protein>
    <submittedName>
        <fullName evidence="4">FecR protein</fullName>
    </submittedName>
</protein>
<evidence type="ECO:0000313" key="4">
    <source>
        <dbReference type="EMBL" id="SEW53075.1"/>
    </source>
</evidence>
<dbReference type="Pfam" id="PF04773">
    <property type="entry name" value="FecR"/>
    <property type="match status" value="1"/>
</dbReference>
<sequence length="397" mass="43805">MSTSERLTYLIEQVQQLRATSEEYKELLQLIQQDESGEVVRQLDAFHGNHQPASTAEYDHTYWQQVVQEVLTADKSLTNRFVPLPVSNPLRLRQRYWWAAAAAVILLAAGVYYIAPKKQQPPVIAAAPVKDIAPGGNRAILTLSDGSQIPLDSAGNGVLAQQGGTRITKLSNGQLAYNGAGTKDDQVLYNTMSTPLGGQYKLILPDGTTVWLNAGSSISYPTAFTGTERSVSVTGEAYFEVAKNDKMPFRVKAGNTTIEVLGTDFNVNAYKDEASINTTLLQGAVRVSAQQQVQILKPGQQARVNGNTLQVINHVDINEVMAWKKGFFSFNDADLPTVMRQLSRWYNVQVTYEGGIPERVFTGEIGRDLTLSQVLKGLTKTRIKYRIENGNRIIIQP</sequence>
<dbReference type="OrthoDB" id="622631at2"/>
<evidence type="ECO:0000313" key="5">
    <source>
        <dbReference type="Proteomes" id="UP000199310"/>
    </source>
</evidence>
<dbReference type="Pfam" id="PF16344">
    <property type="entry name" value="FecR_C"/>
    <property type="match status" value="1"/>
</dbReference>
<dbReference type="Gene3D" id="2.60.120.1440">
    <property type="match status" value="1"/>
</dbReference>
<dbReference type="PANTHER" id="PTHR30273:SF2">
    <property type="entry name" value="PROTEIN FECR"/>
    <property type="match status" value="1"/>
</dbReference>
<proteinExistence type="predicted"/>
<dbReference type="RefSeq" id="WP_089900173.1">
    <property type="nucleotide sequence ID" value="NZ_FOJG01000002.1"/>
</dbReference>
<reference evidence="5" key="1">
    <citation type="submission" date="2016-10" db="EMBL/GenBank/DDBJ databases">
        <authorList>
            <person name="Varghese N."/>
            <person name="Submissions S."/>
        </authorList>
    </citation>
    <scope>NUCLEOTIDE SEQUENCE [LARGE SCALE GENOMIC DNA]</scope>
    <source>
        <strain evidence="5">DSM 3695</strain>
    </source>
</reference>
<keyword evidence="1" id="KW-0812">Transmembrane</keyword>
<dbReference type="STRING" id="29529.SAMN04488122_5326"/>
<dbReference type="GO" id="GO:0016989">
    <property type="term" value="F:sigma factor antagonist activity"/>
    <property type="evidence" value="ECO:0007669"/>
    <property type="project" value="TreeGrafter"/>
</dbReference>